<dbReference type="Proteomes" id="UP001303889">
    <property type="component" value="Unassembled WGS sequence"/>
</dbReference>
<dbReference type="AlphaFoldDB" id="A0AAN6MBF1"/>
<feature type="domain" description="JmjC" evidence="2">
    <location>
        <begin position="1"/>
        <end position="199"/>
    </location>
</feature>
<dbReference type="InterPro" id="IPR003347">
    <property type="entry name" value="JmjC_dom"/>
</dbReference>
<dbReference type="SUPFAM" id="SSF51197">
    <property type="entry name" value="Clavaminate synthase-like"/>
    <property type="match status" value="1"/>
</dbReference>
<dbReference type="EMBL" id="MU856201">
    <property type="protein sequence ID" value="KAK3897312.1"/>
    <property type="molecule type" value="Genomic_DNA"/>
</dbReference>
<dbReference type="Pfam" id="PF13621">
    <property type="entry name" value="Cupin_8"/>
    <property type="match status" value="1"/>
</dbReference>
<organism evidence="3 4">
    <name type="scientific">Staphylotrichum tortipilum</name>
    <dbReference type="NCBI Taxonomy" id="2831512"/>
    <lineage>
        <taxon>Eukaryota</taxon>
        <taxon>Fungi</taxon>
        <taxon>Dikarya</taxon>
        <taxon>Ascomycota</taxon>
        <taxon>Pezizomycotina</taxon>
        <taxon>Sordariomycetes</taxon>
        <taxon>Sordariomycetidae</taxon>
        <taxon>Sordariales</taxon>
        <taxon>Chaetomiaceae</taxon>
        <taxon>Staphylotrichum</taxon>
    </lineage>
</organism>
<dbReference type="PROSITE" id="PS51184">
    <property type="entry name" value="JMJC"/>
    <property type="match status" value="1"/>
</dbReference>
<keyword evidence="4" id="KW-1185">Reference proteome</keyword>
<reference evidence="3" key="2">
    <citation type="submission" date="2023-05" db="EMBL/GenBank/DDBJ databases">
        <authorList>
            <consortium name="Lawrence Berkeley National Laboratory"/>
            <person name="Steindorff A."/>
            <person name="Hensen N."/>
            <person name="Bonometti L."/>
            <person name="Westerberg I."/>
            <person name="Brannstrom I.O."/>
            <person name="Guillou S."/>
            <person name="Cros-Aarteil S."/>
            <person name="Calhoun S."/>
            <person name="Haridas S."/>
            <person name="Kuo A."/>
            <person name="Mondo S."/>
            <person name="Pangilinan J."/>
            <person name="Riley R."/>
            <person name="Labutti K."/>
            <person name="Andreopoulos B."/>
            <person name="Lipzen A."/>
            <person name="Chen C."/>
            <person name="Yanf M."/>
            <person name="Daum C."/>
            <person name="Ng V."/>
            <person name="Clum A."/>
            <person name="Ohm R."/>
            <person name="Martin F."/>
            <person name="Silar P."/>
            <person name="Natvig D."/>
            <person name="Lalanne C."/>
            <person name="Gautier V."/>
            <person name="Ament-Velasquez S.L."/>
            <person name="Kruys A."/>
            <person name="Hutchinson M.I."/>
            <person name="Powell A.J."/>
            <person name="Barry K."/>
            <person name="Miller A.N."/>
            <person name="Grigoriev I.V."/>
            <person name="Debuchy R."/>
            <person name="Gladieux P."/>
            <person name="Thoren M.H."/>
            <person name="Johannesson H."/>
        </authorList>
    </citation>
    <scope>NUCLEOTIDE SEQUENCE</scope>
    <source>
        <strain evidence="3">CBS 103.79</strain>
    </source>
</reference>
<name>A0AAN6MBF1_9PEZI</name>
<evidence type="ECO:0000259" key="2">
    <source>
        <dbReference type="PROSITE" id="PS51184"/>
    </source>
</evidence>
<dbReference type="Gene3D" id="2.60.120.10">
    <property type="entry name" value="Jelly Rolls"/>
    <property type="match status" value="2"/>
</dbReference>
<protein>
    <recommendedName>
        <fullName evidence="2">JmjC domain-containing protein</fullName>
    </recommendedName>
</protein>
<proteinExistence type="predicted"/>
<dbReference type="PANTHER" id="PTHR12461">
    <property type="entry name" value="HYPOXIA-INDUCIBLE FACTOR 1 ALPHA INHIBITOR-RELATED"/>
    <property type="match status" value="1"/>
</dbReference>
<gene>
    <name evidence="3" type="ORF">C8A05DRAFT_39137</name>
</gene>
<dbReference type="PANTHER" id="PTHR12461:SF105">
    <property type="entry name" value="HYPOXIA-INDUCIBLE FACTOR 1-ALPHA INHIBITOR"/>
    <property type="match status" value="1"/>
</dbReference>
<sequence>INAWLGPAQTITPLHTDPSHNIFAQVVGRKYVRLYAPWVGTAEKMRARGREGGVEMGNTSGVDLGVVEGWDEVVDGSDDEEGGEEVGDGEDEDGGDRDEDWGGRGESDEGSHRAGEGNTGSEAGEGTDEGYKNQGEPPADGSRSKKRRKRKPEPWEAEFRQLAYLDCILEPGEMLYIPVGWWHYVRSLSVSFSVSFWWT</sequence>
<evidence type="ECO:0000256" key="1">
    <source>
        <dbReference type="SAM" id="MobiDB-lite"/>
    </source>
</evidence>
<reference evidence="3" key="1">
    <citation type="journal article" date="2023" name="Mol. Phylogenet. Evol.">
        <title>Genome-scale phylogeny and comparative genomics of the fungal order Sordariales.</title>
        <authorList>
            <person name="Hensen N."/>
            <person name="Bonometti L."/>
            <person name="Westerberg I."/>
            <person name="Brannstrom I.O."/>
            <person name="Guillou S."/>
            <person name="Cros-Aarteil S."/>
            <person name="Calhoun S."/>
            <person name="Haridas S."/>
            <person name="Kuo A."/>
            <person name="Mondo S."/>
            <person name="Pangilinan J."/>
            <person name="Riley R."/>
            <person name="LaButti K."/>
            <person name="Andreopoulos B."/>
            <person name="Lipzen A."/>
            <person name="Chen C."/>
            <person name="Yan M."/>
            <person name="Daum C."/>
            <person name="Ng V."/>
            <person name="Clum A."/>
            <person name="Steindorff A."/>
            <person name="Ohm R.A."/>
            <person name="Martin F."/>
            <person name="Silar P."/>
            <person name="Natvig D.O."/>
            <person name="Lalanne C."/>
            <person name="Gautier V."/>
            <person name="Ament-Velasquez S.L."/>
            <person name="Kruys A."/>
            <person name="Hutchinson M.I."/>
            <person name="Powell A.J."/>
            <person name="Barry K."/>
            <person name="Miller A.N."/>
            <person name="Grigoriev I.V."/>
            <person name="Debuchy R."/>
            <person name="Gladieux P."/>
            <person name="Hiltunen Thoren M."/>
            <person name="Johannesson H."/>
        </authorList>
    </citation>
    <scope>NUCLEOTIDE SEQUENCE</scope>
    <source>
        <strain evidence="3">CBS 103.79</strain>
    </source>
</reference>
<feature type="region of interest" description="Disordered" evidence="1">
    <location>
        <begin position="73"/>
        <end position="152"/>
    </location>
</feature>
<comment type="caution">
    <text evidence="3">The sequence shown here is derived from an EMBL/GenBank/DDBJ whole genome shotgun (WGS) entry which is preliminary data.</text>
</comment>
<evidence type="ECO:0000313" key="3">
    <source>
        <dbReference type="EMBL" id="KAK3897312.1"/>
    </source>
</evidence>
<feature type="non-terminal residue" evidence="3">
    <location>
        <position position="1"/>
    </location>
</feature>
<dbReference type="InterPro" id="IPR014710">
    <property type="entry name" value="RmlC-like_jellyroll"/>
</dbReference>
<evidence type="ECO:0000313" key="4">
    <source>
        <dbReference type="Proteomes" id="UP001303889"/>
    </source>
</evidence>
<feature type="compositionally biased region" description="Basic and acidic residues" evidence="1">
    <location>
        <begin position="100"/>
        <end position="115"/>
    </location>
</feature>
<dbReference type="InterPro" id="IPR041667">
    <property type="entry name" value="Cupin_8"/>
</dbReference>
<accession>A0AAN6MBF1</accession>
<feature type="compositionally biased region" description="Acidic residues" evidence="1">
    <location>
        <begin position="73"/>
        <end position="99"/>
    </location>
</feature>